<sequence>MMEAIIAHPAQQSYQCHKLCQKPKQLPNIPLPPQAPSIGFAYSDLGYAPAFRFCFRPTSQLFHLPPPHCRFPFSSPFTPHPRFFLIFFDFSFFQTLRGTKYPRDIPLHACTQSQVRTTPTTPLSPHLIHLVLNLIFPLRILTHAFPPPSSHLQRLLPHNLLM</sequence>
<accession>A0A3N4JJ02</accession>
<evidence type="ECO:0000313" key="1">
    <source>
        <dbReference type="EMBL" id="RPA96390.1"/>
    </source>
</evidence>
<keyword evidence="2" id="KW-1185">Reference proteome</keyword>
<dbReference type="Proteomes" id="UP000276215">
    <property type="component" value="Unassembled WGS sequence"/>
</dbReference>
<proteinExistence type="predicted"/>
<dbReference type="AlphaFoldDB" id="A0A3N4JJ02"/>
<organism evidence="1 2">
    <name type="scientific">Choiromyces venosus 120613-1</name>
    <dbReference type="NCBI Taxonomy" id="1336337"/>
    <lineage>
        <taxon>Eukaryota</taxon>
        <taxon>Fungi</taxon>
        <taxon>Dikarya</taxon>
        <taxon>Ascomycota</taxon>
        <taxon>Pezizomycotina</taxon>
        <taxon>Pezizomycetes</taxon>
        <taxon>Pezizales</taxon>
        <taxon>Tuberaceae</taxon>
        <taxon>Choiromyces</taxon>
    </lineage>
</organism>
<dbReference type="EMBL" id="ML120415">
    <property type="protein sequence ID" value="RPA96390.1"/>
    <property type="molecule type" value="Genomic_DNA"/>
</dbReference>
<reference evidence="1 2" key="1">
    <citation type="journal article" date="2018" name="Nat. Ecol. Evol.">
        <title>Pezizomycetes genomes reveal the molecular basis of ectomycorrhizal truffle lifestyle.</title>
        <authorList>
            <person name="Murat C."/>
            <person name="Payen T."/>
            <person name="Noel B."/>
            <person name="Kuo A."/>
            <person name="Morin E."/>
            <person name="Chen J."/>
            <person name="Kohler A."/>
            <person name="Krizsan K."/>
            <person name="Balestrini R."/>
            <person name="Da Silva C."/>
            <person name="Montanini B."/>
            <person name="Hainaut M."/>
            <person name="Levati E."/>
            <person name="Barry K.W."/>
            <person name="Belfiori B."/>
            <person name="Cichocki N."/>
            <person name="Clum A."/>
            <person name="Dockter R.B."/>
            <person name="Fauchery L."/>
            <person name="Guy J."/>
            <person name="Iotti M."/>
            <person name="Le Tacon F."/>
            <person name="Lindquist E.A."/>
            <person name="Lipzen A."/>
            <person name="Malagnac F."/>
            <person name="Mello A."/>
            <person name="Molinier V."/>
            <person name="Miyauchi S."/>
            <person name="Poulain J."/>
            <person name="Riccioni C."/>
            <person name="Rubini A."/>
            <person name="Sitrit Y."/>
            <person name="Splivallo R."/>
            <person name="Traeger S."/>
            <person name="Wang M."/>
            <person name="Zifcakova L."/>
            <person name="Wipf D."/>
            <person name="Zambonelli A."/>
            <person name="Paolocci F."/>
            <person name="Nowrousian M."/>
            <person name="Ottonello S."/>
            <person name="Baldrian P."/>
            <person name="Spatafora J.W."/>
            <person name="Henrissat B."/>
            <person name="Nagy L.G."/>
            <person name="Aury J.M."/>
            <person name="Wincker P."/>
            <person name="Grigoriev I.V."/>
            <person name="Bonfante P."/>
            <person name="Martin F.M."/>
        </authorList>
    </citation>
    <scope>NUCLEOTIDE SEQUENCE [LARGE SCALE GENOMIC DNA]</scope>
    <source>
        <strain evidence="1 2">120613-1</strain>
    </source>
</reference>
<protein>
    <submittedName>
        <fullName evidence="1">Uncharacterized protein</fullName>
    </submittedName>
</protein>
<name>A0A3N4JJ02_9PEZI</name>
<gene>
    <name evidence="1" type="ORF">L873DRAFT_1239173</name>
</gene>
<evidence type="ECO:0000313" key="2">
    <source>
        <dbReference type="Proteomes" id="UP000276215"/>
    </source>
</evidence>